<dbReference type="SUPFAM" id="SSF109854">
    <property type="entry name" value="DinB/YfiT-like putative metalloenzymes"/>
    <property type="match status" value="1"/>
</dbReference>
<dbReference type="PANTHER" id="PTHR36922:SF1">
    <property type="entry name" value="DUF1993 DOMAIN-CONTAINING PROTEIN"/>
    <property type="match status" value="1"/>
</dbReference>
<dbReference type="Proteomes" id="UP000637267">
    <property type="component" value="Unassembled WGS sequence"/>
</dbReference>
<sequence length="171" mass="18935">MSISLYASSVPVIKQMLASLDHLLAKAEAHAAATQTNPADLTTARLFEDMFPLTRQVQIACDFAKAMAGRLSSSEVPRFDDTEQTLAELRALIAKTLAYVNSIEPSRFEGGEQREIVIRPGTEHERKFNGQAYLLNYAMPQFYFHITTTYDILRHKGVPLGKKDFLAGAAG</sequence>
<name>A0ABQ2PDA9_9NEIS</name>
<evidence type="ECO:0008006" key="3">
    <source>
        <dbReference type="Google" id="ProtNLM"/>
    </source>
</evidence>
<dbReference type="RefSeq" id="WP_188705307.1">
    <property type="nucleotide sequence ID" value="NZ_BMLX01000004.1"/>
</dbReference>
<organism evidence="1 2">
    <name type="scientific">Silvimonas iriomotensis</name>
    <dbReference type="NCBI Taxonomy" id="449662"/>
    <lineage>
        <taxon>Bacteria</taxon>
        <taxon>Pseudomonadati</taxon>
        <taxon>Pseudomonadota</taxon>
        <taxon>Betaproteobacteria</taxon>
        <taxon>Neisseriales</taxon>
        <taxon>Chitinibacteraceae</taxon>
        <taxon>Silvimonas</taxon>
    </lineage>
</organism>
<gene>
    <name evidence="1" type="ORF">GCM10010970_31440</name>
</gene>
<dbReference type="Pfam" id="PF09351">
    <property type="entry name" value="DUF1993"/>
    <property type="match status" value="1"/>
</dbReference>
<evidence type="ECO:0000313" key="2">
    <source>
        <dbReference type="Proteomes" id="UP000637267"/>
    </source>
</evidence>
<dbReference type="InterPro" id="IPR034660">
    <property type="entry name" value="DinB/YfiT-like"/>
</dbReference>
<dbReference type="EMBL" id="BMLX01000004">
    <property type="protein sequence ID" value="GGP23144.1"/>
    <property type="molecule type" value="Genomic_DNA"/>
</dbReference>
<keyword evidence="2" id="KW-1185">Reference proteome</keyword>
<dbReference type="Gene3D" id="1.20.120.450">
    <property type="entry name" value="dinb family like domain"/>
    <property type="match status" value="1"/>
</dbReference>
<protein>
    <recommendedName>
        <fullName evidence="3">DUF1993 domain-containing protein</fullName>
    </recommendedName>
</protein>
<evidence type="ECO:0000313" key="1">
    <source>
        <dbReference type="EMBL" id="GGP23144.1"/>
    </source>
</evidence>
<comment type="caution">
    <text evidence="1">The sequence shown here is derived from an EMBL/GenBank/DDBJ whole genome shotgun (WGS) entry which is preliminary data.</text>
</comment>
<reference evidence="2" key="1">
    <citation type="journal article" date="2019" name="Int. J. Syst. Evol. Microbiol.">
        <title>The Global Catalogue of Microorganisms (GCM) 10K type strain sequencing project: providing services to taxonomists for standard genome sequencing and annotation.</title>
        <authorList>
            <consortium name="The Broad Institute Genomics Platform"/>
            <consortium name="The Broad Institute Genome Sequencing Center for Infectious Disease"/>
            <person name="Wu L."/>
            <person name="Ma J."/>
        </authorList>
    </citation>
    <scope>NUCLEOTIDE SEQUENCE [LARGE SCALE GENOMIC DNA]</scope>
    <source>
        <strain evidence="2">CGMCC 1.8859</strain>
    </source>
</reference>
<dbReference type="PANTHER" id="PTHR36922">
    <property type="entry name" value="BLL2446 PROTEIN"/>
    <property type="match status" value="1"/>
</dbReference>
<dbReference type="InterPro" id="IPR018531">
    <property type="entry name" value="DUF1993"/>
</dbReference>
<accession>A0ABQ2PDA9</accession>
<proteinExistence type="predicted"/>